<evidence type="ECO:0000313" key="6">
    <source>
        <dbReference type="EMBL" id="PDH37103.1"/>
    </source>
</evidence>
<feature type="non-terminal residue" evidence="6">
    <location>
        <position position="1"/>
    </location>
</feature>
<feature type="compositionally biased region" description="Polar residues" evidence="3">
    <location>
        <begin position="59"/>
        <end position="70"/>
    </location>
</feature>
<evidence type="ECO:0000256" key="1">
    <source>
        <dbReference type="ARBA" id="ARBA00006432"/>
    </source>
</evidence>
<comment type="similarity">
    <text evidence="1">Belongs to the ATP-dependent AMP-binding enzyme family.</text>
</comment>
<proteinExistence type="inferred from homology"/>
<dbReference type="InterPro" id="IPR042099">
    <property type="entry name" value="ANL_N_sf"/>
</dbReference>
<accession>A0A2A5WLD0</accession>
<dbReference type="GO" id="GO:0031956">
    <property type="term" value="F:medium-chain fatty acid-CoA ligase activity"/>
    <property type="evidence" value="ECO:0007669"/>
    <property type="project" value="TreeGrafter"/>
</dbReference>
<gene>
    <name evidence="6" type="ORF">CNE99_08645</name>
</gene>
<dbReference type="InterPro" id="IPR025110">
    <property type="entry name" value="AMP-bd_C"/>
</dbReference>
<feature type="region of interest" description="Disordered" evidence="3">
    <location>
        <begin position="47"/>
        <end position="123"/>
    </location>
</feature>
<dbReference type="SUPFAM" id="SSF56801">
    <property type="entry name" value="Acetyl-CoA synthetase-like"/>
    <property type="match status" value="1"/>
</dbReference>
<dbReference type="InterPro" id="IPR045851">
    <property type="entry name" value="AMP-bd_C_sf"/>
</dbReference>
<dbReference type="InterPro" id="IPR000873">
    <property type="entry name" value="AMP-dep_synth/lig_dom"/>
</dbReference>
<name>A0A2A5WLD0_9GAMM</name>
<dbReference type="InterPro" id="IPR020845">
    <property type="entry name" value="AMP-binding_CS"/>
</dbReference>
<dbReference type="PANTHER" id="PTHR43201">
    <property type="entry name" value="ACYL-COA SYNTHETASE"/>
    <property type="match status" value="1"/>
</dbReference>
<dbReference type="Gene3D" id="3.30.300.30">
    <property type="match status" value="1"/>
</dbReference>
<protein>
    <submittedName>
        <fullName evidence="6">Acyl-CoA synthase</fullName>
    </submittedName>
</protein>
<feature type="domain" description="AMP-dependent synthetase/ligase" evidence="4">
    <location>
        <begin position="1"/>
        <end position="292"/>
    </location>
</feature>
<evidence type="ECO:0000313" key="7">
    <source>
        <dbReference type="Proteomes" id="UP000219327"/>
    </source>
</evidence>
<dbReference type="Gene3D" id="3.40.50.12780">
    <property type="entry name" value="N-terminal domain of ligase-like"/>
    <property type="match status" value="1"/>
</dbReference>
<sequence>CEAKAFIADARCEKAAIDALIDNPGVEIALATGGSIKGFSDYDESLGKHSGDNIPDPVSGTQMLYTSGTTGRPKGVYRPREQPAAASPTPTPDLSDERQEARQEQPSAPRNQSQAQNQGQSAAAYNPETDLCLCTGPAYHAAPLAFNINSPLIQGVGTVLMDKWDAEETLRLITEHGVTHTHMVATMFHRLLGLPENVRAKYDVSGLRFVLHGAAPCPVHVKHAMMEWLGPVIHEYYAATEGGGGFFIGPQEWLQKPGSVGKTPATADNRILDDDGNELPAGEVGTIYFRAPVTRFEYFKDPEKTGKSYRGEYFTLGDMGYFDEDGYLFLTGRNAETIISGGVNIYPQETDDVLLQHPAVSDCCTVGIPNDEWGEEVRSVVMLNDGFEPDQSLVDELIAFTREQLPAFKCPRTLDFVDDLPRLPSGKIQRRVVREPYWAGLEKQI</sequence>
<comment type="caution">
    <text evidence="6">The sequence shown here is derived from an EMBL/GenBank/DDBJ whole genome shotgun (WGS) entry which is preliminary data.</text>
</comment>
<dbReference type="Pfam" id="PF00501">
    <property type="entry name" value="AMP-binding"/>
    <property type="match status" value="1"/>
</dbReference>
<dbReference type="Pfam" id="PF13193">
    <property type="entry name" value="AMP-binding_C"/>
    <property type="match status" value="1"/>
</dbReference>
<dbReference type="PANTHER" id="PTHR43201:SF5">
    <property type="entry name" value="MEDIUM-CHAIN ACYL-COA LIGASE ACSF2, MITOCHONDRIAL"/>
    <property type="match status" value="1"/>
</dbReference>
<keyword evidence="2" id="KW-0436">Ligase</keyword>
<dbReference type="GO" id="GO:0006631">
    <property type="term" value="P:fatty acid metabolic process"/>
    <property type="evidence" value="ECO:0007669"/>
    <property type="project" value="TreeGrafter"/>
</dbReference>
<feature type="domain" description="AMP-binding enzyme C-terminal" evidence="5">
    <location>
        <begin position="349"/>
        <end position="427"/>
    </location>
</feature>
<evidence type="ECO:0000259" key="4">
    <source>
        <dbReference type="Pfam" id="PF00501"/>
    </source>
</evidence>
<dbReference type="AlphaFoldDB" id="A0A2A5WLD0"/>
<organism evidence="6 7">
    <name type="scientific">OM182 bacterium MED-G24</name>
    <dbReference type="NCBI Taxonomy" id="1986255"/>
    <lineage>
        <taxon>Bacteria</taxon>
        <taxon>Pseudomonadati</taxon>
        <taxon>Pseudomonadota</taxon>
        <taxon>Gammaproteobacteria</taxon>
        <taxon>OMG group</taxon>
        <taxon>OM182 clade</taxon>
    </lineage>
</organism>
<evidence type="ECO:0000259" key="5">
    <source>
        <dbReference type="Pfam" id="PF13193"/>
    </source>
</evidence>
<evidence type="ECO:0000256" key="2">
    <source>
        <dbReference type="ARBA" id="ARBA00022598"/>
    </source>
</evidence>
<reference evidence="6 7" key="1">
    <citation type="submission" date="2017-08" db="EMBL/GenBank/DDBJ databases">
        <title>Fine stratification of microbial communities through a metagenomic profile of the photic zone.</title>
        <authorList>
            <person name="Haro-Moreno J.M."/>
            <person name="Lopez-Perez M."/>
            <person name="De La Torre J."/>
            <person name="Picazo A."/>
            <person name="Camacho A."/>
            <person name="Rodriguez-Valera F."/>
        </authorList>
    </citation>
    <scope>NUCLEOTIDE SEQUENCE [LARGE SCALE GENOMIC DNA]</scope>
    <source>
        <strain evidence="6">MED-G24</strain>
    </source>
</reference>
<evidence type="ECO:0000256" key="3">
    <source>
        <dbReference type="SAM" id="MobiDB-lite"/>
    </source>
</evidence>
<feature type="compositionally biased region" description="Low complexity" evidence="3">
    <location>
        <begin position="111"/>
        <end position="123"/>
    </location>
</feature>
<dbReference type="PROSITE" id="PS00455">
    <property type="entry name" value="AMP_BINDING"/>
    <property type="match status" value="1"/>
</dbReference>
<dbReference type="Proteomes" id="UP000219327">
    <property type="component" value="Unassembled WGS sequence"/>
</dbReference>
<dbReference type="EMBL" id="NTKD01000053">
    <property type="protein sequence ID" value="PDH37103.1"/>
    <property type="molecule type" value="Genomic_DNA"/>
</dbReference>